<proteinExistence type="predicted"/>
<dbReference type="InterPro" id="IPR051679">
    <property type="entry name" value="DASS-Related_Transporters"/>
</dbReference>
<evidence type="ECO:0000256" key="4">
    <source>
        <dbReference type="ARBA" id="ARBA00022989"/>
    </source>
</evidence>
<feature type="transmembrane region" description="Helical" evidence="6">
    <location>
        <begin position="90"/>
        <end position="108"/>
    </location>
</feature>
<feature type="transmembrane region" description="Helical" evidence="6">
    <location>
        <begin position="422"/>
        <end position="443"/>
    </location>
</feature>
<feature type="transmembrane region" description="Helical" evidence="6">
    <location>
        <begin position="273"/>
        <end position="294"/>
    </location>
</feature>
<feature type="transmembrane region" description="Helical" evidence="6">
    <location>
        <begin position="12"/>
        <end position="33"/>
    </location>
</feature>
<evidence type="ECO:0000313" key="7">
    <source>
        <dbReference type="EMBL" id="VYU09501.1"/>
    </source>
</evidence>
<evidence type="ECO:0000256" key="5">
    <source>
        <dbReference type="ARBA" id="ARBA00023136"/>
    </source>
</evidence>
<evidence type="ECO:0000256" key="1">
    <source>
        <dbReference type="ARBA" id="ARBA00004651"/>
    </source>
</evidence>
<keyword evidence="4 6" id="KW-1133">Transmembrane helix</keyword>
<dbReference type="Pfam" id="PF03606">
    <property type="entry name" value="DcuC"/>
    <property type="match status" value="1"/>
</dbReference>
<feature type="transmembrane region" description="Helical" evidence="6">
    <location>
        <begin position="324"/>
        <end position="345"/>
    </location>
</feature>
<dbReference type="RefSeq" id="WP_156848907.1">
    <property type="nucleotide sequence ID" value="NZ_CACRTN010000016.1"/>
</dbReference>
<sequence>MQEEKTKKPLRIPHVYTIIFSLMALFAVLTWIIPSGTFERQEVNGREVTVAGTYEAVEKAYVDEETGEQVELGQGVFDVFMAPTRGIQEAVEVVAFILIVGGSFQIITKTGAITSGMGRIVRRFKSRDILIIPIAMALFALGGSTFGMAEETLPFFAIFMPIMMAMGFDSMTAFMIVFVGARIGYIGSTINPFNVLIAQGILGIQGNPQLWLRVVAWVVLTGVAVAWVVLYARRVKKNPTSSITYEDDKAKRIEFSAGEGALDAEFTGRQKGVLTVFVIGLALIIWGLVTQGWYMNEISAIFLAMGIIAGIIAGFSQQEIAQEFVAGIADFAFSAIVVGLARGILVIATDGMIIDTILNALAAALGDIPAVMFTTLLYGVENLLTILVPSSSGLAALTAPIFGPLTELVGLNPEAAVTALSMGSAAMSLICPTSAILVAGLGVCKIQLGQWWKTVWKFFLVVTAINIVFVAISGMLPL</sequence>
<comment type="subcellular location">
    <subcellularLocation>
        <location evidence="1">Cell membrane</location>
        <topology evidence="1">Multi-pass membrane protein</topology>
    </subcellularLocation>
</comment>
<dbReference type="EMBL" id="CACRTN010000016">
    <property type="protein sequence ID" value="VYU09501.1"/>
    <property type="molecule type" value="Genomic_DNA"/>
</dbReference>
<feature type="transmembrane region" description="Helical" evidence="6">
    <location>
        <begin position="129"/>
        <end position="149"/>
    </location>
</feature>
<feature type="transmembrane region" description="Helical" evidence="6">
    <location>
        <begin position="383"/>
        <end position="402"/>
    </location>
</feature>
<evidence type="ECO:0000256" key="3">
    <source>
        <dbReference type="ARBA" id="ARBA00022692"/>
    </source>
</evidence>
<dbReference type="AlphaFoldDB" id="A0A6N3C4Y7"/>
<dbReference type="GO" id="GO:0005886">
    <property type="term" value="C:plasma membrane"/>
    <property type="evidence" value="ECO:0007669"/>
    <property type="project" value="UniProtKB-SubCell"/>
</dbReference>
<evidence type="ECO:0000256" key="6">
    <source>
        <dbReference type="SAM" id="Phobius"/>
    </source>
</evidence>
<feature type="transmembrane region" description="Helical" evidence="6">
    <location>
        <begin position="357"/>
        <end position="378"/>
    </location>
</feature>
<dbReference type="PANTHER" id="PTHR43652">
    <property type="entry name" value="BASIC AMINO ACID ANTIPORTER YFCC-RELATED"/>
    <property type="match status" value="1"/>
</dbReference>
<feature type="transmembrane region" description="Helical" evidence="6">
    <location>
        <begin position="210"/>
        <end position="232"/>
    </location>
</feature>
<keyword evidence="2" id="KW-1003">Cell membrane</keyword>
<dbReference type="InterPro" id="IPR018385">
    <property type="entry name" value="C4_dicarb_anaerob_car-like"/>
</dbReference>
<reference evidence="7" key="1">
    <citation type="submission" date="2019-11" db="EMBL/GenBank/DDBJ databases">
        <authorList>
            <person name="Feng L."/>
        </authorList>
    </citation>
    <scope>NUCLEOTIDE SEQUENCE</scope>
    <source>
        <strain evidence="7">CintestinalisLFYP54</strain>
    </source>
</reference>
<feature type="transmembrane region" description="Helical" evidence="6">
    <location>
        <begin position="455"/>
        <end position="476"/>
    </location>
</feature>
<feature type="transmembrane region" description="Helical" evidence="6">
    <location>
        <begin position="185"/>
        <end position="204"/>
    </location>
</feature>
<gene>
    <name evidence="7" type="ORF">CILFYP54_00747</name>
</gene>
<evidence type="ECO:0000256" key="2">
    <source>
        <dbReference type="ARBA" id="ARBA00022475"/>
    </source>
</evidence>
<feature type="transmembrane region" description="Helical" evidence="6">
    <location>
        <begin position="300"/>
        <end position="317"/>
    </location>
</feature>
<keyword evidence="5 6" id="KW-0472">Membrane</keyword>
<accession>A0A6N3C4Y7</accession>
<feature type="transmembrane region" description="Helical" evidence="6">
    <location>
        <begin position="155"/>
        <end position="178"/>
    </location>
</feature>
<name>A0A6N3C4Y7_9ACTN</name>
<protein>
    <recommendedName>
        <fullName evidence="8">YfcC family protein</fullName>
    </recommendedName>
</protein>
<evidence type="ECO:0008006" key="8">
    <source>
        <dbReference type="Google" id="ProtNLM"/>
    </source>
</evidence>
<dbReference type="PANTHER" id="PTHR43652:SF6">
    <property type="entry name" value="ARGININE REPRESSOR"/>
    <property type="match status" value="1"/>
</dbReference>
<organism evidence="7">
    <name type="scientific">Collinsella intestinalis</name>
    <dbReference type="NCBI Taxonomy" id="147207"/>
    <lineage>
        <taxon>Bacteria</taxon>
        <taxon>Bacillati</taxon>
        <taxon>Actinomycetota</taxon>
        <taxon>Coriobacteriia</taxon>
        <taxon>Coriobacteriales</taxon>
        <taxon>Coriobacteriaceae</taxon>
        <taxon>Collinsella</taxon>
    </lineage>
</organism>
<keyword evidence="3 6" id="KW-0812">Transmembrane</keyword>